<feature type="chain" id="PRO_5045834564" description="N-acetylmuramoyl-L-alanine amidase" evidence="8">
    <location>
        <begin position="22"/>
        <end position="212"/>
    </location>
</feature>
<keyword evidence="7" id="KW-0961">Cell wall biogenesis/degradation</keyword>
<feature type="domain" description="N-acetylmuramoyl-L-alanine amidase" evidence="9">
    <location>
        <begin position="49"/>
        <end position="194"/>
    </location>
</feature>
<evidence type="ECO:0000256" key="7">
    <source>
        <dbReference type="ARBA" id="ARBA00023316"/>
    </source>
</evidence>
<protein>
    <recommendedName>
        <fullName evidence="3">N-acetylmuramoyl-L-alanine amidase</fullName>
        <ecNumber evidence="3">3.5.1.28</ecNumber>
    </recommendedName>
</protein>
<dbReference type="Gene3D" id="3.40.80.10">
    <property type="entry name" value="Peptidoglycan recognition protein-like"/>
    <property type="match status" value="1"/>
</dbReference>
<keyword evidence="8" id="KW-0732">Signal</keyword>
<comment type="similarity">
    <text evidence="2">Belongs to the N-acetylmuramoyl-L-alanine amidase 2 family.</text>
</comment>
<dbReference type="EC" id="3.5.1.28" evidence="3"/>
<evidence type="ECO:0000313" key="11">
    <source>
        <dbReference type="Proteomes" id="UP000641741"/>
    </source>
</evidence>
<gene>
    <name evidence="10" type="ORF">H8S02_07120</name>
</gene>
<feature type="signal peptide" evidence="8">
    <location>
        <begin position="1"/>
        <end position="21"/>
    </location>
</feature>
<dbReference type="PANTHER" id="PTHR30417">
    <property type="entry name" value="N-ACETYLMURAMOYL-L-ALANINE AMIDASE AMID"/>
    <property type="match status" value="1"/>
</dbReference>
<keyword evidence="11" id="KW-1185">Reference proteome</keyword>
<evidence type="ECO:0000256" key="4">
    <source>
        <dbReference type="ARBA" id="ARBA00022801"/>
    </source>
</evidence>
<keyword evidence="6" id="KW-0178">Competence</keyword>
<dbReference type="CDD" id="cd06583">
    <property type="entry name" value="PGRP"/>
    <property type="match status" value="1"/>
</dbReference>
<proteinExistence type="inferred from homology"/>
<reference evidence="10 11" key="1">
    <citation type="submission" date="2020-08" db="EMBL/GenBank/DDBJ databases">
        <title>Genome public.</title>
        <authorList>
            <person name="Liu C."/>
            <person name="Sun Q."/>
        </authorList>
    </citation>
    <scope>NUCLEOTIDE SEQUENCE [LARGE SCALE GENOMIC DNA]</scope>
    <source>
        <strain evidence="10 11">M2</strain>
    </source>
</reference>
<keyword evidence="4" id="KW-0378">Hydrolase</keyword>
<evidence type="ECO:0000256" key="1">
    <source>
        <dbReference type="ARBA" id="ARBA00001561"/>
    </source>
</evidence>
<comment type="caution">
    <text evidence="10">The sequence shown here is derived from an EMBL/GenBank/DDBJ whole genome shotgun (WGS) entry which is preliminary data.</text>
</comment>
<dbReference type="InterPro" id="IPR051206">
    <property type="entry name" value="NAMLAA_amidase_2"/>
</dbReference>
<dbReference type="InterPro" id="IPR002502">
    <property type="entry name" value="Amidase_domain"/>
</dbReference>
<evidence type="ECO:0000256" key="8">
    <source>
        <dbReference type="SAM" id="SignalP"/>
    </source>
</evidence>
<keyword evidence="5" id="KW-0749">Sporulation</keyword>
<sequence>MIAVAVLMLLSFMGGMLTQRALTKTPQQDANLSYIDGIPVYTDFIPEGSRARPGQTREIKYLVIHETDNFSAGADAAAHNSFIHQNADADSGIVSWHYTVDDHEIYHHLPDTETAYHAGDMMTENGGNMNGIGIEMCVNEGGNYEQTLINTEKLCAQLCLSYNLNPDKALKKHQDFMEKVCPARLINEGRWDEFCAAVKQKYTELKAADAEN</sequence>
<dbReference type="EMBL" id="JACOPK010000005">
    <property type="protein sequence ID" value="MBC5695715.1"/>
    <property type="molecule type" value="Genomic_DNA"/>
</dbReference>
<evidence type="ECO:0000256" key="6">
    <source>
        <dbReference type="ARBA" id="ARBA00023287"/>
    </source>
</evidence>
<dbReference type="PANTHER" id="PTHR30417:SF11">
    <property type="entry name" value="N-ACETYLMURAMOYL-L-ALANINE AMIDASE XLYA"/>
    <property type="match status" value="1"/>
</dbReference>
<evidence type="ECO:0000256" key="2">
    <source>
        <dbReference type="ARBA" id="ARBA00007553"/>
    </source>
</evidence>
<dbReference type="Pfam" id="PF01510">
    <property type="entry name" value="Amidase_2"/>
    <property type="match status" value="1"/>
</dbReference>
<evidence type="ECO:0000256" key="5">
    <source>
        <dbReference type="ARBA" id="ARBA00022969"/>
    </source>
</evidence>
<evidence type="ECO:0000313" key="10">
    <source>
        <dbReference type="EMBL" id="MBC5695715.1"/>
    </source>
</evidence>
<dbReference type="InterPro" id="IPR036505">
    <property type="entry name" value="Amidase/PGRP_sf"/>
</dbReference>
<accession>A0ABR7GN20</accession>
<dbReference type="SMART" id="SM00644">
    <property type="entry name" value="Ami_2"/>
    <property type="match status" value="1"/>
</dbReference>
<comment type="catalytic activity">
    <reaction evidence="1">
        <text>Hydrolyzes the link between N-acetylmuramoyl residues and L-amino acid residues in certain cell-wall glycopeptides.</text>
        <dbReference type="EC" id="3.5.1.28"/>
    </reaction>
</comment>
<dbReference type="RefSeq" id="WP_186969929.1">
    <property type="nucleotide sequence ID" value="NZ_JACOPK010000005.1"/>
</dbReference>
<organism evidence="10 11">
    <name type="scientific">Agathobaculum hominis</name>
    <dbReference type="NCBI Taxonomy" id="2763014"/>
    <lineage>
        <taxon>Bacteria</taxon>
        <taxon>Bacillati</taxon>
        <taxon>Bacillota</taxon>
        <taxon>Clostridia</taxon>
        <taxon>Eubacteriales</taxon>
        <taxon>Butyricicoccaceae</taxon>
        <taxon>Agathobaculum</taxon>
    </lineage>
</organism>
<dbReference type="SUPFAM" id="SSF55846">
    <property type="entry name" value="N-acetylmuramoyl-L-alanine amidase-like"/>
    <property type="match status" value="1"/>
</dbReference>
<evidence type="ECO:0000256" key="3">
    <source>
        <dbReference type="ARBA" id="ARBA00011901"/>
    </source>
</evidence>
<evidence type="ECO:0000259" key="9">
    <source>
        <dbReference type="SMART" id="SM00644"/>
    </source>
</evidence>
<name>A0ABR7GN20_9FIRM</name>
<dbReference type="Proteomes" id="UP000641741">
    <property type="component" value="Unassembled WGS sequence"/>
</dbReference>